<reference evidence="7" key="1">
    <citation type="journal article" date="2010" name="PLoS ONE">
        <title>Odorant-Binding Proteins of the Malaria Mosquito Anopheles funestus sensu stricto.</title>
        <authorList>
            <person name="Xu W."/>
            <person name="Cornel A.J."/>
            <person name="Leal W.S."/>
        </authorList>
    </citation>
    <scope>NUCLEOTIDE SEQUENCE</scope>
</reference>
<dbReference type="PROSITE" id="PS51257">
    <property type="entry name" value="PROKAR_LIPOPROTEIN"/>
    <property type="match status" value="1"/>
</dbReference>
<dbReference type="InterPro" id="IPR006170">
    <property type="entry name" value="PBP/GOBP"/>
</dbReference>
<accession>E5FD98</accession>
<reference evidence="8" key="2">
    <citation type="submission" date="2021-01" db="UniProtKB">
        <authorList>
            <consortium name="EnsemblMetazoa"/>
        </authorList>
    </citation>
    <scope>IDENTIFICATION</scope>
    <source>
        <strain evidence="8">FUMOZ</strain>
    </source>
</reference>
<dbReference type="SUPFAM" id="SSF47565">
    <property type="entry name" value="Insect pheromone/odorant-binding proteins"/>
    <property type="match status" value="1"/>
</dbReference>
<dbReference type="Pfam" id="PF01395">
    <property type="entry name" value="PBP_GOBP"/>
    <property type="match status" value="1"/>
</dbReference>
<dbReference type="EnsemblMetazoa" id="AFUN001355-RA">
    <property type="protein sequence ID" value="AFUN001355-PA"/>
    <property type="gene ID" value="AFUN001355"/>
</dbReference>
<evidence type="ECO:0000256" key="2">
    <source>
        <dbReference type="ARBA" id="ARBA00008098"/>
    </source>
</evidence>
<comment type="similarity">
    <text evidence="2">Belongs to the PBP/GOBP family.</text>
</comment>
<evidence type="ECO:0000256" key="3">
    <source>
        <dbReference type="ARBA" id="ARBA00022525"/>
    </source>
</evidence>
<evidence type="ECO:0000256" key="1">
    <source>
        <dbReference type="ARBA" id="ARBA00004613"/>
    </source>
</evidence>
<dbReference type="VEuPathDB" id="VectorBase:AFUN2_007422"/>
<dbReference type="AlphaFoldDB" id="E5FD98"/>
<dbReference type="PANTHER" id="PTHR11857:SF43">
    <property type="entry name" value="GEO07291P1-RELATED"/>
    <property type="match status" value="1"/>
</dbReference>
<name>E5FD98_ANOFN</name>
<dbReference type="InterPro" id="IPR036728">
    <property type="entry name" value="PBP_GOBP_sf"/>
</dbReference>
<dbReference type="STRING" id="62324.E5FD98"/>
<keyword evidence="3" id="KW-0964">Secreted</keyword>
<proteinExistence type="evidence at transcript level"/>
<dbReference type="VEuPathDB" id="VectorBase:AFUN001355"/>
<evidence type="ECO:0000313" key="7">
    <source>
        <dbReference type="EMBL" id="ADQ01710.1"/>
    </source>
</evidence>
<dbReference type="GO" id="GO:0005615">
    <property type="term" value="C:extracellular space"/>
    <property type="evidence" value="ECO:0007669"/>
    <property type="project" value="TreeGrafter"/>
</dbReference>
<feature type="chain" id="PRO_5041591907" evidence="6">
    <location>
        <begin position="26"/>
        <end position="156"/>
    </location>
</feature>
<gene>
    <name evidence="7" type="primary">OBP24</name>
</gene>
<dbReference type="Gene3D" id="1.10.238.20">
    <property type="entry name" value="Pheromone/general odorant binding protein domain"/>
    <property type="match status" value="1"/>
</dbReference>
<dbReference type="CDD" id="cd23992">
    <property type="entry name" value="PBP_GOBP"/>
    <property type="match status" value="1"/>
</dbReference>
<evidence type="ECO:0000256" key="5">
    <source>
        <dbReference type="ARBA" id="ARBA00023157"/>
    </source>
</evidence>
<comment type="subcellular location">
    <subcellularLocation>
        <location evidence="1">Secreted</location>
    </subcellularLocation>
</comment>
<evidence type="ECO:0000256" key="4">
    <source>
        <dbReference type="ARBA" id="ARBA00022729"/>
    </source>
</evidence>
<dbReference type="GO" id="GO:0007608">
    <property type="term" value="P:sensory perception of smell"/>
    <property type="evidence" value="ECO:0007669"/>
    <property type="project" value="TreeGrafter"/>
</dbReference>
<sequence>MRCNESIVTFALLAVLACITTVVQGARMEAEQIRRIHQTARECVKETGILPKNAFRVLSGDFTVDTMKAKCFVKCFLDKAGFIDEDGVIQQDVIREKLAVGVETGKVNDLIKKCTVEGTDECDTAYQMYKCFFSNHKLPKELFQLRKGIGRRNSQQ</sequence>
<dbReference type="FunFam" id="1.10.238.20:FF:000001">
    <property type="entry name" value="General odorant-binding protein lush"/>
    <property type="match status" value="1"/>
</dbReference>
<dbReference type="PANTHER" id="PTHR11857">
    <property type="entry name" value="ODORANT BINDING PROTEIN-RELATED"/>
    <property type="match status" value="1"/>
</dbReference>
<organism evidence="7">
    <name type="scientific">Anopheles funestus</name>
    <name type="common">African malaria mosquito</name>
    <dbReference type="NCBI Taxonomy" id="62324"/>
    <lineage>
        <taxon>Eukaryota</taxon>
        <taxon>Metazoa</taxon>
        <taxon>Ecdysozoa</taxon>
        <taxon>Arthropoda</taxon>
        <taxon>Hexapoda</taxon>
        <taxon>Insecta</taxon>
        <taxon>Pterygota</taxon>
        <taxon>Neoptera</taxon>
        <taxon>Endopterygota</taxon>
        <taxon>Diptera</taxon>
        <taxon>Nematocera</taxon>
        <taxon>Culicoidea</taxon>
        <taxon>Culicidae</taxon>
        <taxon>Anophelinae</taxon>
        <taxon>Anopheles</taxon>
    </lineage>
</organism>
<accession>A0A182R5B3</accession>
<evidence type="ECO:0000313" key="8">
    <source>
        <dbReference type="EnsemblMetazoa" id="AFUN001355-PA"/>
    </source>
</evidence>
<keyword evidence="4 6" id="KW-0732">Signal</keyword>
<dbReference type="EMBL" id="HM436678">
    <property type="protein sequence ID" value="ADQ01710.1"/>
    <property type="molecule type" value="mRNA"/>
</dbReference>
<feature type="signal peptide" evidence="6">
    <location>
        <begin position="1"/>
        <end position="25"/>
    </location>
</feature>
<protein>
    <submittedName>
        <fullName evidence="7 8">Odorant binding protein 24</fullName>
    </submittedName>
</protein>
<dbReference type="GO" id="GO:0005549">
    <property type="term" value="F:odorant binding"/>
    <property type="evidence" value="ECO:0007669"/>
    <property type="project" value="InterPro"/>
</dbReference>
<dbReference type="SMART" id="SM00708">
    <property type="entry name" value="PhBP"/>
    <property type="match status" value="1"/>
</dbReference>
<keyword evidence="5" id="KW-1015">Disulfide bond</keyword>
<evidence type="ECO:0000256" key="6">
    <source>
        <dbReference type="SAM" id="SignalP"/>
    </source>
</evidence>